<feature type="transmembrane region" description="Helical" evidence="5">
    <location>
        <begin position="376"/>
        <end position="399"/>
    </location>
</feature>
<dbReference type="SUPFAM" id="SSF51206">
    <property type="entry name" value="cAMP-binding domain-like"/>
    <property type="match status" value="1"/>
</dbReference>
<dbReference type="PANTHER" id="PTHR43310:SF2">
    <property type="entry name" value="SLC26A_SULP TRANSPORTER DOMAIN-CONTAINING PROTEIN"/>
    <property type="match status" value="1"/>
</dbReference>
<gene>
    <name evidence="8" type="ORF">DYB32_001418</name>
</gene>
<keyword evidence="4 5" id="KW-0472">Membrane</keyword>
<dbReference type="InterPro" id="IPR000595">
    <property type="entry name" value="cNMP-bd_dom"/>
</dbReference>
<proteinExistence type="predicted"/>
<feature type="domain" description="STAS" evidence="7">
    <location>
        <begin position="480"/>
        <end position="645"/>
    </location>
</feature>
<dbReference type="SUPFAM" id="SSF52091">
    <property type="entry name" value="SpoIIaa-like"/>
    <property type="match status" value="1"/>
</dbReference>
<evidence type="ECO:0000256" key="3">
    <source>
        <dbReference type="ARBA" id="ARBA00022989"/>
    </source>
</evidence>
<evidence type="ECO:0000256" key="5">
    <source>
        <dbReference type="SAM" id="Phobius"/>
    </source>
</evidence>
<feature type="transmembrane region" description="Helical" evidence="5">
    <location>
        <begin position="213"/>
        <end position="233"/>
    </location>
</feature>
<dbReference type="InterPro" id="IPR002645">
    <property type="entry name" value="STAS_dom"/>
</dbReference>
<dbReference type="CDD" id="cd00038">
    <property type="entry name" value="CAP_ED"/>
    <property type="match status" value="1"/>
</dbReference>
<keyword evidence="2 5" id="KW-0812">Transmembrane</keyword>
<dbReference type="Pfam" id="PF01740">
    <property type="entry name" value="STAS"/>
    <property type="match status" value="1"/>
</dbReference>
<feature type="transmembrane region" description="Helical" evidence="5">
    <location>
        <begin position="137"/>
        <end position="159"/>
    </location>
</feature>
<evidence type="ECO:0000259" key="6">
    <source>
        <dbReference type="PROSITE" id="PS50042"/>
    </source>
</evidence>
<dbReference type="InterPro" id="IPR052706">
    <property type="entry name" value="Membrane-Transporter-like"/>
</dbReference>
<feature type="transmembrane region" description="Helical" evidence="5">
    <location>
        <begin position="304"/>
        <end position="325"/>
    </location>
</feature>
<feature type="transmembrane region" description="Helical" evidence="5">
    <location>
        <begin position="88"/>
        <end position="107"/>
    </location>
</feature>
<dbReference type="Proteomes" id="UP000285060">
    <property type="component" value="Unassembled WGS sequence"/>
</dbReference>
<dbReference type="InterPro" id="IPR018490">
    <property type="entry name" value="cNMP-bd_dom_sf"/>
</dbReference>
<evidence type="ECO:0000313" key="9">
    <source>
        <dbReference type="Proteomes" id="UP000285060"/>
    </source>
</evidence>
<dbReference type="EMBL" id="QUSY01000059">
    <property type="protein sequence ID" value="RHY33791.1"/>
    <property type="molecule type" value="Genomic_DNA"/>
</dbReference>
<accession>A0A418B6L7</accession>
<evidence type="ECO:0000256" key="2">
    <source>
        <dbReference type="ARBA" id="ARBA00022692"/>
    </source>
</evidence>
<feature type="domain" description="Cyclic nucleotide-binding" evidence="6">
    <location>
        <begin position="709"/>
        <end position="800"/>
    </location>
</feature>
<name>A0A418B6L7_9STRA</name>
<dbReference type="Gene3D" id="3.30.750.24">
    <property type="entry name" value="STAS domain"/>
    <property type="match status" value="1"/>
</dbReference>
<comment type="subcellular location">
    <subcellularLocation>
        <location evidence="1">Membrane</location>
        <topology evidence="1">Multi-pass membrane protein</topology>
    </subcellularLocation>
</comment>
<dbReference type="Gene3D" id="2.60.120.10">
    <property type="entry name" value="Jelly Rolls"/>
    <property type="match status" value="1"/>
</dbReference>
<feature type="transmembrane region" description="Helical" evidence="5">
    <location>
        <begin position="239"/>
        <end position="259"/>
    </location>
</feature>
<dbReference type="GO" id="GO:0016020">
    <property type="term" value="C:membrane"/>
    <property type="evidence" value="ECO:0007669"/>
    <property type="project" value="UniProtKB-SubCell"/>
</dbReference>
<evidence type="ECO:0000313" key="8">
    <source>
        <dbReference type="EMBL" id="RHY33791.1"/>
    </source>
</evidence>
<keyword evidence="3 5" id="KW-1133">Transmembrane helix</keyword>
<feature type="transmembrane region" description="Helical" evidence="5">
    <location>
        <begin position="411"/>
        <end position="428"/>
    </location>
</feature>
<evidence type="ECO:0000256" key="4">
    <source>
        <dbReference type="ARBA" id="ARBA00023136"/>
    </source>
</evidence>
<dbReference type="Pfam" id="PF00916">
    <property type="entry name" value="Sulfate_transp"/>
    <property type="match status" value="1"/>
</dbReference>
<dbReference type="PANTHER" id="PTHR43310">
    <property type="entry name" value="SULFATE TRANSPORTER YBAR-RELATED"/>
    <property type="match status" value="1"/>
</dbReference>
<sequence>MLNYDCENWVLSGYDSTPSTPTACLLPQKKRQRCTEMATNSMGSVCNTPRDHTRAARYSSHSLISIEPSAVYPPVEGETSSSENAIKAAMYGFINAIFLIPVTMVHLSGNDRLIFLSAISSSIVTMLSADKDLPPSAVIATTLVTLSSATMLMGLALILTGHYKLASLVQYLPMPVIGGYLSFIGFFCLEAGMGLMAGVEIKNIMDWWKLSNTAALVHILPGILCGLVLFVMSSKVQHFLVLPCCLTFILLSFYAFLVVSGLTFDDVRHAGWVSYAPAAVSSPLDVFDLFDFSLVQWRVIPKQIVTWLGMYFVVAFSSSLDVAAIEMNMGTELDYNHELKTVGWSNAVSGLCGGFTGSYIFSQTIFTLKSTTNSRIPGIVVLVSELIIFVLPLAVTAYIPKCKGRGGHLRFREYLIVVSTFVLINVLGLESGMLGGLVCAMTNFVFTYSEGVSVLKMFSRSRVQRNYQDRQYLTKHQCQIVALELHGYFFFGSSIRLVEHIKNNIYVDASKSNRSIAKESTPLLVGGVESSFAEEDPTRFICTLKDLDDLHGSSLGQRKTMLEPETRPTQFLLLDFQHVTGIDATASRSCFQAIKTILARHSITLMFSRMSADLERQLEKNQVLNDADADSIMIFKSVDAGLEFCENMLLNERPPPTPSTALQAKDLFPKAKRTTIMNVSTLTSVLSTALESWSTDGVNLLVEPTHNMEKYFTKKVLAAGERVFSQSDTTSSLFVVGSGELEVYKETTHSSAPNRIIKVSEGSLVGDVDFYLEQERSFTCQATSPSVVYELTRESLDRMVKSDPLLCTAIQTVFLKCMSLGVHNHLLVNHNPLSDK</sequence>
<dbReference type="AlphaFoldDB" id="A0A418B6L7"/>
<dbReference type="InterPro" id="IPR036513">
    <property type="entry name" value="STAS_dom_sf"/>
</dbReference>
<dbReference type="InterPro" id="IPR014710">
    <property type="entry name" value="RmlC-like_jellyroll"/>
</dbReference>
<evidence type="ECO:0000259" key="7">
    <source>
        <dbReference type="PROSITE" id="PS50801"/>
    </source>
</evidence>
<dbReference type="VEuPathDB" id="FungiDB:H310_13328"/>
<dbReference type="InterPro" id="IPR011547">
    <property type="entry name" value="SLC26A/SulP_dom"/>
</dbReference>
<dbReference type="PROSITE" id="PS50801">
    <property type="entry name" value="STAS"/>
    <property type="match status" value="1"/>
</dbReference>
<evidence type="ECO:0008006" key="10">
    <source>
        <dbReference type="Google" id="ProtNLM"/>
    </source>
</evidence>
<reference evidence="8 9" key="1">
    <citation type="submission" date="2018-08" db="EMBL/GenBank/DDBJ databases">
        <title>Aphanomyces genome sequencing and annotation.</title>
        <authorList>
            <person name="Minardi D."/>
            <person name="Oidtmann B."/>
            <person name="Van Der Giezen M."/>
            <person name="Studholme D.J."/>
        </authorList>
    </citation>
    <scope>NUCLEOTIDE SEQUENCE [LARGE SCALE GENOMIC DNA]</scope>
    <source>
        <strain evidence="8 9">NJM0002</strain>
    </source>
</reference>
<dbReference type="Pfam" id="PF00027">
    <property type="entry name" value="cNMP_binding"/>
    <property type="match status" value="1"/>
</dbReference>
<comment type="caution">
    <text evidence="8">The sequence shown here is derived from an EMBL/GenBank/DDBJ whole genome shotgun (WGS) entry which is preliminary data.</text>
</comment>
<feature type="transmembrane region" description="Helical" evidence="5">
    <location>
        <begin position="179"/>
        <end position="201"/>
    </location>
</feature>
<keyword evidence="9" id="KW-1185">Reference proteome</keyword>
<organism evidence="8 9">
    <name type="scientific">Aphanomyces invadans</name>
    <dbReference type="NCBI Taxonomy" id="157072"/>
    <lineage>
        <taxon>Eukaryota</taxon>
        <taxon>Sar</taxon>
        <taxon>Stramenopiles</taxon>
        <taxon>Oomycota</taxon>
        <taxon>Saprolegniomycetes</taxon>
        <taxon>Saprolegniales</taxon>
        <taxon>Verrucalvaceae</taxon>
        <taxon>Aphanomyces</taxon>
    </lineage>
</organism>
<dbReference type="PROSITE" id="PS50042">
    <property type="entry name" value="CNMP_BINDING_3"/>
    <property type="match status" value="1"/>
</dbReference>
<evidence type="ECO:0000256" key="1">
    <source>
        <dbReference type="ARBA" id="ARBA00004141"/>
    </source>
</evidence>
<protein>
    <recommendedName>
        <fullName evidence="10">STAS domain-containing protein</fullName>
    </recommendedName>
</protein>